<keyword evidence="2" id="KW-0812">Transmembrane</keyword>
<feature type="region of interest" description="Disordered" evidence="1">
    <location>
        <begin position="58"/>
        <end position="80"/>
    </location>
</feature>
<name>A0A6J7KIW8_9ZZZZ</name>
<feature type="compositionally biased region" description="Basic and acidic residues" evidence="1">
    <location>
        <begin position="64"/>
        <end position="80"/>
    </location>
</feature>
<keyword evidence="2" id="KW-1133">Transmembrane helix</keyword>
<keyword evidence="2" id="KW-0472">Membrane</keyword>
<evidence type="ECO:0000313" key="3">
    <source>
        <dbReference type="EMBL" id="CAB4953834.1"/>
    </source>
</evidence>
<accession>A0A6J7KIW8</accession>
<evidence type="ECO:0000256" key="2">
    <source>
        <dbReference type="SAM" id="Phobius"/>
    </source>
</evidence>
<protein>
    <submittedName>
        <fullName evidence="3">Unannotated protein</fullName>
    </submittedName>
</protein>
<dbReference type="AlphaFoldDB" id="A0A6J7KIW8"/>
<evidence type="ECO:0000256" key="1">
    <source>
        <dbReference type="SAM" id="MobiDB-lite"/>
    </source>
</evidence>
<organism evidence="3">
    <name type="scientific">freshwater metagenome</name>
    <dbReference type="NCBI Taxonomy" id="449393"/>
    <lineage>
        <taxon>unclassified sequences</taxon>
        <taxon>metagenomes</taxon>
        <taxon>ecological metagenomes</taxon>
    </lineage>
</organism>
<gene>
    <name evidence="3" type="ORF">UFOPK3874_00111</name>
</gene>
<proteinExistence type="predicted"/>
<sequence length="112" mass="12329">MIIDCRSYKPAGHLPSVPKYNKGVILLLILIVISGLEISKSFFASALAIADGYQMSLSGPPENVEPRKNLTGEEEARMPSEDWRPYVASIRIGTDEEKYCDHESTAACIAGW</sequence>
<reference evidence="3" key="1">
    <citation type="submission" date="2020-05" db="EMBL/GenBank/DDBJ databases">
        <authorList>
            <person name="Chiriac C."/>
            <person name="Salcher M."/>
            <person name="Ghai R."/>
            <person name="Kavagutti S V."/>
        </authorList>
    </citation>
    <scope>NUCLEOTIDE SEQUENCE</scope>
</reference>
<dbReference type="EMBL" id="CAFBNS010000009">
    <property type="protein sequence ID" value="CAB4953834.1"/>
    <property type="molecule type" value="Genomic_DNA"/>
</dbReference>
<feature type="transmembrane region" description="Helical" evidence="2">
    <location>
        <begin position="24"/>
        <end position="50"/>
    </location>
</feature>